<dbReference type="InterPro" id="IPR006011">
    <property type="entry name" value="Syntaxin_N"/>
</dbReference>
<evidence type="ECO:0000256" key="3">
    <source>
        <dbReference type="ARBA" id="ARBA00022448"/>
    </source>
</evidence>
<dbReference type="Gene3D" id="1.20.5.110">
    <property type="match status" value="1"/>
</dbReference>
<reference evidence="11 12" key="1">
    <citation type="journal article" date="2024" name="Science">
        <title>Giant polyketide synthase enzymes in the biosynthesis of giant marine polyether toxins.</title>
        <authorList>
            <person name="Fallon T.R."/>
            <person name="Shende V.V."/>
            <person name="Wierzbicki I.H."/>
            <person name="Pendleton A.L."/>
            <person name="Watervoot N.F."/>
            <person name="Auber R.P."/>
            <person name="Gonzalez D.J."/>
            <person name="Wisecaver J.H."/>
            <person name="Moore B.S."/>
        </authorList>
    </citation>
    <scope>NUCLEOTIDE SEQUENCE [LARGE SCALE GENOMIC DNA]</scope>
    <source>
        <strain evidence="11 12">12B1</strain>
    </source>
</reference>
<dbReference type="CDD" id="cd00179">
    <property type="entry name" value="SynN"/>
    <property type="match status" value="1"/>
</dbReference>
<feature type="domain" description="T-SNARE coiled-coil homology" evidence="10">
    <location>
        <begin position="252"/>
        <end position="314"/>
    </location>
</feature>
<organism evidence="11 12">
    <name type="scientific">Prymnesium parvum</name>
    <name type="common">Toxic golden alga</name>
    <dbReference type="NCBI Taxonomy" id="97485"/>
    <lineage>
        <taxon>Eukaryota</taxon>
        <taxon>Haptista</taxon>
        <taxon>Haptophyta</taxon>
        <taxon>Prymnesiophyceae</taxon>
        <taxon>Prymnesiales</taxon>
        <taxon>Prymnesiaceae</taxon>
        <taxon>Prymnesium</taxon>
    </lineage>
</organism>
<dbReference type="InterPro" id="IPR010989">
    <property type="entry name" value="SNARE"/>
</dbReference>
<dbReference type="Gene3D" id="1.20.58.70">
    <property type="match status" value="1"/>
</dbReference>
<evidence type="ECO:0000256" key="1">
    <source>
        <dbReference type="ARBA" id="ARBA00004211"/>
    </source>
</evidence>
<dbReference type="GO" id="GO:0012505">
    <property type="term" value="C:endomembrane system"/>
    <property type="evidence" value="ECO:0007669"/>
    <property type="project" value="TreeGrafter"/>
</dbReference>
<dbReference type="SMART" id="SM00397">
    <property type="entry name" value="t_SNARE"/>
    <property type="match status" value="1"/>
</dbReference>
<feature type="transmembrane region" description="Helical" evidence="9">
    <location>
        <begin position="325"/>
        <end position="344"/>
    </location>
</feature>
<feature type="region of interest" description="Disordered" evidence="8">
    <location>
        <begin position="1"/>
        <end position="54"/>
    </location>
</feature>
<evidence type="ECO:0000256" key="5">
    <source>
        <dbReference type="ARBA" id="ARBA00022989"/>
    </source>
</evidence>
<dbReference type="FunFam" id="1.20.5.110:FF:000008">
    <property type="entry name" value="Syntaxin 132"/>
    <property type="match status" value="1"/>
</dbReference>
<evidence type="ECO:0000313" key="11">
    <source>
        <dbReference type="EMBL" id="KAL1495834.1"/>
    </source>
</evidence>
<dbReference type="AlphaFoldDB" id="A0AB34IDR0"/>
<dbReference type="Proteomes" id="UP001515480">
    <property type="component" value="Unassembled WGS sequence"/>
</dbReference>
<evidence type="ECO:0000259" key="10">
    <source>
        <dbReference type="PROSITE" id="PS50192"/>
    </source>
</evidence>
<dbReference type="SMART" id="SM00503">
    <property type="entry name" value="SynN"/>
    <property type="match status" value="1"/>
</dbReference>
<gene>
    <name evidence="11" type="ORF">AB1Y20_016694</name>
</gene>
<dbReference type="Pfam" id="PF00804">
    <property type="entry name" value="Syntaxin"/>
    <property type="match status" value="1"/>
</dbReference>
<dbReference type="GO" id="GO:0048278">
    <property type="term" value="P:vesicle docking"/>
    <property type="evidence" value="ECO:0007669"/>
    <property type="project" value="TreeGrafter"/>
</dbReference>
<dbReference type="PROSITE" id="PS00914">
    <property type="entry name" value="SYNTAXIN"/>
    <property type="match status" value="1"/>
</dbReference>
<dbReference type="GO" id="GO:0005886">
    <property type="term" value="C:plasma membrane"/>
    <property type="evidence" value="ECO:0007669"/>
    <property type="project" value="TreeGrafter"/>
</dbReference>
<dbReference type="SUPFAM" id="SSF47661">
    <property type="entry name" value="t-snare proteins"/>
    <property type="match status" value="1"/>
</dbReference>
<keyword evidence="4 9" id="KW-0812">Transmembrane</keyword>
<dbReference type="Pfam" id="PF05739">
    <property type="entry name" value="SNARE"/>
    <property type="match status" value="1"/>
</dbReference>
<dbReference type="GO" id="GO:0006906">
    <property type="term" value="P:vesicle fusion"/>
    <property type="evidence" value="ECO:0007669"/>
    <property type="project" value="TreeGrafter"/>
</dbReference>
<dbReference type="PANTHER" id="PTHR19957:SF307">
    <property type="entry name" value="PROTEIN SSO1-RELATED"/>
    <property type="match status" value="1"/>
</dbReference>
<dbReference type="GO" id="GO:0031201">
    <property type="term" value="C:SNARE complex"/>
    <property type="evidence" value="ECO:0007669"/>
    <property type="project" value="TreeGrafter"/>
</dbReference>
<protein>
    <recommendedName>
        <fullName evidence="10">t-SNARE coiled-coil homology domain-containing protein</fullName>
    </recommendedName>
</protein>
<dbReference type="InterPro" id="IPR006012">
    <property type="entry name" value="Syntaxin/epimorphin_CS"/>
</dbReference>
<dbReference type="InterPro" id="IPR000727">
    <property type="entry name" value="T_SNARE_dom"/>
</dbReference>
<evidence type="ECO:0000256" key="4">
    <source>
        <dbReference type="ARBA" id="ARBA00022692"/>
    </source>
</evidence>
<sequence length="386" mass="42897">MRLGHSLHPRQLSRFGARAPRSESDSTSSAHSLVIATPFGGHATRGGGETRRPLMNDRLGELAGAGSRAGDEAEVTPISGGSAYMQSFFDEVGEVKKMMASIRYNIRQIEQNHGECLTAISAEQSRESSSRLENLMKETNGCASQVRNKLKTLDLENKDFAKRNVGASEARIRSNMHGTLTRKFVDLMAEYQEIQTKYKNKYRERGERQYRVVNPNATREEIDAALAGDQQGEIFTQHILQGPGHAQARNALADIQERHRDITRLETSIQELHQLFLDMSVLVEAQGELLDQIEYTVAQSVNYTGKAVEELRSANKYQKKVRKKMCCVICIGLVVIIILLATVLPNLNTGNDNNKRRLLAAEGEGGSLFSLRFLPLAELQSLAAQL</sequence>
<dbReference type="FunFam" id="1.20.58.70:FF:000011">
    <property type="entry name" value="Syntaxin 4"/>
    <property type="match status" value="1"/>
</dbReference>
<dbReference type="EMBL" id="JBGBPQ010000031">
    <property type="protein sequence ID" value="KAL1495834.1"/>
    <property type="molecule type" value="Genomic_DNA"/>
</dbReference>
<dbReference type="GO" id="GO:0000149">
    <property type="term" value="F:SNARE binding"/>
    <property type="evidence" value="ECO:0007669"/>
    <property type="project" value="TreeGrafter"/>
</dbReference>
<evidence type="ECO:0000256" key="2">
    <source>
        <dbReference type="ARBA" id="ARBA00009063"/>
    </source>
</evidence>
<dbReference type="PROSITE" id="PS50192">
    <property type="entry name" value="T_SNARE"/>
    <property type="match status" value="1"/>
</dbReference>
<evidence type="ECO:0000256" key="7">
    <source>
        <dbReference type="RuleBase" id="RU003858"/>
    </source>
</evidence>
<accession>A0AB34IDR0</accession>
<proteinExistence type="inferred from homology"/>
<dbReference type="CDD" id="cd15848">
    <property type="entry name" value="SNARE_syntaxin1-like"/>
    <property type="match status" value="1"/>
</dbReference>
<comment type="similarity">
    <text evidence="2 7">Belongs to the syntaxin family.</text>
</comment>
<keyword evidence="12" id="KW-1185">Reference proteome</keyword>
<dbReference type="PANTHER" id="PTHR19957">
    <property type="entry name" value="SYNTAXIN"/>
    <property type="match status" value="1"/>
</dbReference>
<keyword evidence="3" id="KW-0813">Transport</keyword>
<keyword evidence="5 9" id="KW-1133">Transmembrane helix</keyword>
<dbReference type="GO" id="GO:0006887">
    <property type="term" value="P:exocytosis"/>
    <property type="evidence" value="ECO:0007669"/>
    <property type="project" value="TreeGrafter"/>
</dbReference>
<dbReference type="GO" id="GO:0006886">
    <property type="term" value="P:intracellular protein transport"/>
    <property type="evidence" value="ECO:0007669"/>
    <property type="project" value="InterPro"/>
</dbReference>
<name>A0AB34IDR0_PRYPA</name>
<evidence type="ECO:0000313" key="12">
    <source>
        <dbReference type="Proteomes" id="UP001515480"/>
    </source>
</evidence>
<evidence type="ECO:0000256" key="9">
    <source>
        <dbReference type="SAM" id="Phobius"/>
    </source>
</evidence>
<comment type="caution">
    <text evidence="11">The sequence shown here is derived from an EMBL/GenBank/DDBJ whole genome shotgun (WGS) entry which is preliminary data.</text>
</comment>
<keyword evidence="6 9" id="KW-0472">Membrane</keyword>
<comment type="subcellular location">
    <subcellularLocation>
        <location evidence="1">Membrane</location>
        <topology evidence="1">Single-pass type IV membrane protein</topology>
    </subcellularLocation>
</comment>
<dbReference type="GO" id="GO:0005484">
    <property type="term" value="F:SNAP receptor activity"/>
    <property type="evidence" value="ECO:0007669"/>
    <property type="project" value="InterPro"/>
</dbReference>
<dbReference type="InterPro" id="IPR045242">
    <property type="entry name" value="Syntaxin"/>
</dbReference>
<evidence type="ECO:0000256" key="6">
    <source>
        <dbReference type="ARBA" id="ARBA00023136"/>
    </source>
</evidence>
<evidence type="ECO:0000256" key="8">
    <source>
        <dbReference type="SAM" id="MobiDB-lite"/>
    </source>
</evidence>